<dbReference type="SUPFAM" id="SSF56112">
    <property type="entry name" value="Protein kinase-like (PK-like)"/>
    <property type="match status" value="1"/>
</dbReference>
<keyword evidence="2" id="KW-0418">Kinase</keyword>
<feature type="domain" description="Protein kinase" evidence="1">
    <location>
        <begin position="87"/>
        <end position="413"/>
    </location>
</feature>
<dbReference type="InterPro" id="IPR011009">
    <property type="entry name" value="Kinase-like_dom_sf"/>
</dbReference>
<dbReference type="InterPro" id="IPR050235">
    <property type="entry name" value="CK1_Ser-Thr_kinase"/>
</dbReference>
<evidence type="ECO:0000259" key="1">
    <source>
        <dbReference type="PROSITE" id="PS50011"/>
    </source>
</evidence>
<reference evidence="2 3" key="1">
    <citation type="journal article" date="2024" name="J Genomics">
        <title>Draft genome sequencing and assembly of Favolaschia claudopus CIRM-BRFM 2984 isolated from oak limbs.</title>
        <authorList>
            <person name="Navarro D."/>
            <person name="Drula E."/>
            <person name="Chaduli D."/>
            <person name="Cazenave R."/>
            <person name="Ahrendt S."/>
            <person name="Wang J."/>
            <person name="Lipzen A."/>
            <person name="Daum C."/>
            <person name="Barry K."/>
            <person name="Grigoriev I.V."/>
            <person name="Favel A."/>
            <person name="Rosso M.N."/>
            <person name="Martin F."/>
        </authorList>
    </citation>
    <scope>NUCLEOTIDE SEQUENCE [LARGE SCALE GENOMIC DNA]</scope>
    <source>
        <strain evidence="2 3">CIRM-BRFM 2984</strain>
    </source>
</reference>
<dbReference type="Gene3D" id="1.10.510.10">
    <property type="entry name" value="Transferase(Phosphotransferase) domain 1"/>
    <property type="match status" value="1"/>
</dbReference>
<proteinExistence type="predicted"/>
<gene>
    <name evidence="2" type="ORF">R3P38DRAFT_597473</name>
</gene>
<dbReference type="PROSITE" id="PS50011">
    <property type="entry name" value="PROTEIN_KINASE_DOM"/>
    <property type="match status" value="1"/>
</dbReference>
<dbReference type="AlphaFoldDB" id="A0AAV9Z8G8"/>
<evidence type="ECO:0000313" key="2">
    <source>
        <dbReference type="EMBL" id="KAK6974585.1"/>
    </source>
</evidence>
<dbReference type="EMBL" id="JAWWNJ010000183">
    <property type="protein sequence ID" value="KAK6974585.1"/>
    <property type="molecule type" value="Genomic_DNA"/>
</dbReference>
<comment type="caution">
    <text evidence="2">The sequence shown here is derived from an EMBL/GenBank/DDBJ whole genome shotgun (WGS) entry which is preliminary data.</text>
</comment>
<name>A0AAV9Z8G8_9AGAR</name>
<dbReference type="GO" id="GO:0005524">
    <property type="term" value="F:ATP binding"/>
    <property type="evidence" value="ECO:0007669"/>
    <property type="project" value="InterPro"/>
</dbReference>
<dbReference type="InterPro" id="IPR000719">
    <property type="entry name" value="Prot_kinase_dom"/>
</dbReference>
<keyword evidence="3" id="KW-1185">Reference proteome</keyword>
<dbReference type="GO" id="GO:0004672">
    <property type="term" value="F:protein kinase activity"/>
    <property type="evidence" value="ECO:0007669"/>
    <property type="project" value="InterPro"/>
</dbReference>
<accession>A0AAV9Z8G8</accession>
<dbReference type="Proteomes" id="UP001362999">
    <property type="component" value="Unassembled WGS sequence"/>
</dbReference>
<evidence type="ECO:0000313" key="3">
    <source>
        <dbReference type="Proteomes" id="UP001362999"/>
    </source>
</evidence>
<dbReference type="PANTHER" id="PTHR11909">
    <property type="entry name" value="CASEIN KINASE-RELATED"/>
    <property type="match status" value="1"/>
</dbReference>
<keyword evidence="2" id="KW-0808">Transferase</keyword>
<organism evidence="2 3">
    <name type="scientific">Favolaschia claudopus</name>
    <dbReference type="NCBI Taxonomy" id="2862362"/>
    <lineage>
        <taxon>Eukaryota</taxon>
        <taxon>Fungi</taxon>
        <taxon>Dikarya</taxon>
        <taxon>Basidiomycota</taxon>
        <taxon>Agaricomycotina</taxon>
        <taxon>Agaricomycetes</taxon>
        <taxon>Agaricomycetidae</taxon>
        <taxon>Agaricales</taxon>
        <taxon>Marasmiineae</taxon>
        <taxon>Mycenaceae</taxon>
        <taxon>Favolaschia</taxon>
    </lineage>
</organism>
<protein>
    <submittedName>
        <fullName evidence="2">Kinase domain-containing protein</fullName>
    </submittedName>
</protein>
<sequence>MPPQECPPAVIQCIIHWVLTSCVSSVNSDGIRHLCSASAPCKTALDLFSPFFTLKLVNSVWNNSIRELKLEAFFSNVEDGVYYPHSWHINTRVRKGVLLSRYRVFKTIQSEAGDHGVYDAYDFGGPKGCAGATEIAVKAWSSGSDMEFHNEVAAYRLLHNYSGVPQTFSGAQYDALCDVHILPMQKLGPTLDDLISVLPNHRLDARMVLTVAIQMIERYRDIHMTGLIHNGTKPANICLAPRGSNKKGMLYIIDFGFALPLEDNLPLPSAHRIDVVGNRKYMSVLAHHGISKSQRDDLESLAYLLSYLFHGSLPWEIPLMTRLRSYRSSTSDADKNQNEQPQVWRRKIATPASKLFRDMDECFHEFWRDVKALAYGEMPDYEKMRARFALCLETHEKGCEPRDWWGIWDECHK</sequence>